<dbReference type="EMBL" id="LPUX01000068">
    <property type="protein sequence ID" value="OAP34581.1"/>
    <property type="molecule type" value="Genomic_DNA"/>
</dbReference>
<evidence type="ECO:0000313" key="2">
    <source>
        <dbReference type="Proteomes" id="UP000094025"/>
    </source>
</evidence>
<organism evidence="1 2">
    <name type="scientific">Sinorhizobium glycinis</name>
    <dbReference type="NCBI Taxonomy" id="1472378"/>
    <lineage>
        <taxon>Bacteria</taxon>
        <taxon>Pseudomonadati</taxon>
        <taxon>Pseudomonadota</taxon>
        <taxon>Alphaproteobacteria</taxon>
        <taxon>Hyphomicrobiales</taxon>
        <taxon>Rhizobiaceae</taxon>
        <taxon>Sinorhizobium/Ensifer group</taxon>
        <taxon>Sinorhizobium</taxon>
    </lineage>
</organism>
<protein>
    <recommendedName>
        <fullName evidence="3">Type VI secretion protein</fullName>
    </recommendedName>
</protein>
<dbReference type="InterPro" id="IPR038225">
    <property type="entry name" value="TagF_sf"/>
</dbReference>
<sequence>MSDAALILPGFFGKLPTTGDFVTRGLPASFVGAWDRWICRHLVHRFSQGSIKEHPVLRFLLGSEAFGPMTSPMTGVVMASADRASRPFPLTIAAAPPVAASDIVTAAGEWFGSLEAAGISACEGQLDGDGLAARLTSLPFPAIAAKGDLVRRMVFWVRGSKPIEVNPDEPELTLRELLCEDLRSG</sequence>
<evidence type="ECO:0000313" key="1">
    <source>
        <dbReference type="EMBL" id="OAP34581.1"/>
    </source>
</evidence>
<name>A0A178XHA6_9HYPH</name>
<reference evidence="1 2" key="1">
    <citation type="journal article" date="2016" name="Int. J. Syst. Evol. Microbiol.">
        <title>Ensifer glycinis sp. nov., an novel rhizobial species associated with Glycine spp.</title>
        <authorList>
            <person name="Yan H."/>
            <person name="Yan J."/>
            <person name="Sui X.H."/>
            <person name="Wang E.T."/>
            <person name="Chen W.X."/>
            <person name="Zhang X.X."/>
            <person name="Chen W.F."/>
        </authorList>
    </citation>
    <scope>NUCLEOTIDE SEQUENCE [LARGE SCALE GENOMIC DNA]</scope>
    <source>
        <strain evidence="1 2">CCBAU 23380</strain>
    </source>
</reference>
<dbReference type="Proteomes" id="UP000094025">
    <property type="component" value="Unassembled WGS sequence"/>
</dbReference>
<dbReference type="Pfam" id="PF09867">
    <property type="entry name" value="TagF_N"/>
    <property type="match status" value="1"/>
</dbReference>
<evidence type="ECO:0008006" key="3">
    <source>
        <dbReference type="Google" id="ProtNLM"/>
    </source>
</evidence>
<dbReference type="InterPro" id="IPR017748">
    <property type="entry name" value="TagF"/>
</dbReference>
<dbReference type="Gene3D" id="3.40.1730.10">
    <property type="entry name" value="pa0076 domain"/>
    <property type="match status" value="1"/>
</dbReference>
<accession>A0A178XHA6</accession>
<dbReference type="RefSeq" id="WP_064244764.1">
    <property type="nucleotide sequence ID" value="NZ_LPUX01000068.1"/>
</dbReference>
<dbReference type="AlphaFoldDB" id="A0A178XHA6"/>
<comment type="caution">
    <text evidence="1">The sequence shown here is derived from an EMBL/GenBank/DDBJ whole genome shotgun (WGS) entry which is preliminary data.</text>
</comment>
<dbReference type="STRING" id="1472378.AU381_24985"/>
<dbReference type="NCBIfam" id="TIGR03373">
    <property type="entry name" value="VI_minor_4"/>
    <property type="match status" value="1"/>
</dbReference>
<keyword evidence="2" id="KW-1185">Reference proteome</keyword>
<gene>
    <name evidence="1" type="ORF">AU381_24985</name>
</gene>
<proteinExistence type="predicted"/>
<dbReference type="OrthoDB" id="9801841at2"/>